<protein>
    <submittedName>
        <fullName evidence="1">Uncharacterized protein</fullName>
    </submittedName>
</protein>
<name>A0A1B2HSH5_9PSEU</name>
<proteinExistence type="predicted"/>
<dbReference type="STRING" id="1586287.BBK82_36575"/>
<dbReference type="AlphaFoldDB" id="A0A1B2HSH5"/>
<dbReference type="KEGG" id="led:BBK82_36575"/>
<sequence>MTSPTSPSTGCRRRSVVLQNRTRNGAGWRRARFSASVVHCRRTAAASSRMARPSGPGSSAYWWTWTPLWMSRACTTGACTWSACSSLRCSFGST</sequence>
<evidence type="ECO:0000313" key="2">
    <source>
        <dbReference type="Proteomes" id="UP000093053"/>
    </source>
</evidence>
<reference evidence="1 2" key="1">
    <citation type="submission" date="2016-07" db="EMBL/GenBank/DDBJ databases">
        <title>Complete genome sequence of the Lentzea guizhouensis DHS C013.</title>
        <authorList>
            <person name="Cao C."/>
        </authorList>
    </citation>
    <scope>NUCLEOTIDE SEQUENCE [LARGE SCALE GENOMIC DNA]</scope>
    <source>
        <strain evidence="1 2">DHS C013</strain>
    </source>
</reference>
<organism evidence="1 2">
    <name type="scientific">Lentzea guizhouensis</name>
    <dbReference type="NCBI Taxonomy" id="1586287"/>
    <lineage>
        <taxon>Bacteria</taxon>
        <taxon>Bacillati</taxon>
        <taxon>Actinomycetota</taxon>
        <taxon>Actinomycetes</taxon>
        <taxon>Pseudonocardiales</taxon>
        <taxon>Pseudonocardiaceae</taxon>
        <taxon>Lentzea</taxon>
    </lineage>
</organism>
<gene>
    <name evidence="1" type="ORF">BBK82_36575</name>
</gene>
<accession>A0A1B2HSH5</accession>
<dbReference type="EMBL" id="CP016793">
    <property type="protein sequence ID" value="ANZ40696.1"/>
    <property type="molecule type" value="Genomic_DNA"/>
</dbReference>
<dbReference type="Proteomes" id="UP000093053">
    <property type="component" value="Chromosome"/>
</dbReference>
<evidence type="ECO:0000313" key="1">
    <source>
        <dbReference type="EMBL" id="ANZ40696.1"/>
    </source>
</evidence>
<keyword evidence="2" id="KW-1185">Reference proteome</keyword>